<reference evidence="1 2" key="1">
    <citation type="submission" date="2015-11" db="EMBL/GenBank/DDBJ databases">
        <authorList>
            <person name="Zhang Y."/>
            <person name="Guo Z."/>
        </authorList>
    </citation>
    <scope>NUCLEOTIDE SEQUENCE [LARGE SCALE GENOMIC DNA]</scope>
    <source>
        <strain evidence="2">gdw1</strain>
    </source>
</reference>
<gene>
    <name evidence="1" type="ORF">ATY41_06895</name>
</gene>
<proteinExistence type="predicted"/>
<protein>
    <submittedName>
        <fullName evidence="1">Uncharacterized protein</fullName>
    </submittedName>
</protein>
<dbReference type="EMBL" id="LNZG01000002">
    <property type="protein sequence ID" value="ODA91109.1"/>
    <property type="molecule type" value="Genomic_DNA"/>
</dbReference>
<comment type="caution">
    <text evidence="1">The sequence shown here is derived from an EMBL/GenBank/DDBJ whole genome shotgun (WGS) entry which is preliminary data.</text>
</comment>
<organism evidence="1 2">
    <name type="scientific">Leifsonia xyli subsp. xyli</name>
    <dbReference type="NCBI Taxonomy" id="59736"/>
    <lineage>
        <taxon>Bacteria</taxon>
        <taxon>Bacillati</taxon>
        <taxon>Actinomycetota</taxon>
        <taxon>Actinomycetes</taxon>
        <taxon>Micrococcales</taxon>
        <taxon>Microbacteriaceae</taxon>
        <taxon>Leifsonia</taxon>
    </lineage>
</organism>
<name>A0A1E2SMY3_LEIXY</name>
<evidence type="ECO:0000313" key="2">
    <source>
        <dbReference type="Proteomes" id="UP000094426"/>
    </source>
</evidence>
<dbReference type="Proteomes" id="UP000094426">
    <property type="component" value="Unassembled WGS sequence"/>
</dbReference>
<accession>A0A1E2SMY3</accession>
<dbReference type="AlphaFoldDB" id="A0A1E2SMY3"/>
<sequence>MNPSSLAAIVVLLDSLKMTKKASRSAWTLWQHWNDVSPYAGPGDLMPGDQDFFRGTRLALKRFSNNVHW</sequence>
<evidence type="ECO:0000313" key="1">
    <source>
        <dbReference type="EMBL" id="ODA91109.1"/>
    </source>
</evidence>